<feature type="transmembrane region" description="Helical" evidence="1">
    <location>
        <begin position="12"/>
        <end position="32"/>
    </location>
</feature>
<gene>
    <name evidence="3" type="ORF">NWE73_09320</name>
</gene>
<dbReference type="Pfam" id="PF07238">
    <property type="entry name" value="PilZ"/>
    <property type="match status" value="1"/>
</dbReference>
<feature type="transmembrane region" description="Helical" evidence="1">
    <location>
        <begin position="78"/>
        <end position="97"/>
    </location>
</feature>
<dbReference type="RefSeq" id="WP_277578040.1">
    <property type="nucleotide sequence ID" value="NZ_JANRMI010000002.1"/>
</dbReference>
<feature type="domain" description="PilZ" evidence="2">
    <location>
        <begin position="144"/>
        <end position="234"/>
    </location>
</feature>
<accession>A0ABT6DI88</accession>
<dbReference type="Proteomes" id="UP001152321">
    <property type="component" value="Unassembled WGS sequence"/>
</dbReference>
<keyword evidence="1" id="KW-0812">Transmembrane</keyword>
<organism evidence="3 4">
    <name type="scientific">Bdellovibrio svalbardensis</name>
    <dbReference type="NCBI Taxonomy" id="2972972"/>
    <lineage>
        <taxon>Bacteria</taxon>
        <taxon>Pseudomonadati</taxon>
        <taxon>Bdellovibrionota</taxon>
        <taxon>Bdellovibrionia</taxon>
        <taxon>Bdellovibrionales</taxon>
        <taxon>Pseudobdellovibrionaceae</taxon>
        <taxon>Bdellovibrio</taxon>
    </lineage>
</organism>
<evidence type="ECO:0000259" key="2">
    <source>
        <dbReference type="Pfam" id="PF07238"/>
    </source>
</evidence>
<evidence type="ECO:0000256" key="1">
    <source>
        <dbReference type="SAM" id="Phobius"/>
    </source>
</evidence>
<name>A0ABT6DI88_9BACT</name>
<keyword evidence="4" id="KW-1185">Reference proteome</keyword>
<reference evidence="3" key="1">
    <citation type="submission" date="2022-08" db="EMBL/GenBank/DDBJ databases">
        <title>Novel Bdellovibrio Species Isolated from Svalbard: Designation Bdellovibrio svalbardensis.</title>
        <authorList>
            <person name="Mitchell R.J."/>
            <person name="Choi S.Y."/>
        </authorList>
    </citation>
    <scope>NUCLEOTIDE SEQUENCE</scope>
    <source>
        <strain evidence="3">PAP01</strain>
    </source>
</reference>
<keyword evidence="1" id="KW-0472">Membrane</keyword>
<dbReference type="EMBL" id="JANRMI010000002">
    <property type="protein sequence ID" value="MDG0816562.1"/>
    <property type="molecule type" value="Genomic_DNA"/>
</dbReference>
<evidence type="ECO:0000313" key="3">
    <source>
        <dbReference type="EMBL" id="MDG0816562.1"/>
    </source>
</evidence>
<feature type="transmembrane region" description="Helical" evidence="1">
    <location>
        <begin position="44"/>
        <end position="71"/>
    </location>
</feature>
<comment type="caution">
    <text evidence="3">The sequence shown here is derived from an EMBL/GenBank/DDBJ whole genome shotgun (WGS) entry which is preliminary data.</text>
</comment>
<dbReference type="InterPro" id="IPR009875">
    <property type="entry name" value="PilZ_domain"/>
</dbReference>
<proteinExistence type="predicted"/>
<keyword evidence="1" id="KW-1133">Transmembrane helix</keyword>
<sequence>MQKTELKKPTGVYVLAVLFLIAPIGNLLLSFAGSGIKNFSQPSLIYAFLQGVSPLDWFWLSLLVVTGILLLRPHKTSWTMAIVTLLLVLGINIYRAVTGGLGEVQYAHWQILFSSMATCAVLIMSFYFRFPYLDRRTRWFIPAAQRYDVRTPIEVVAQDIFSGVTESVSISGARVRLQRDMGPIIKQIRYVDVIFPEIKNVKIKTQVVEYDDNILRLKFKELRGKELNYLRDWLRSQDETNADNPG</sequence>
<evidence type="ECO:0000313" key="4">
    <source>
        <dbReference type="Proteomes" id="UP001152321"/>
    </source>
</evidence>
<protein>
    <submittedName>
        <fullName evidence="3">PilZ domain-containing protein</fullName>
    </submittedName>
</protein>
<feature type="transmembrane region" description="Helical" evidence="1">
    <location>
        <begin position="109"/>
        <end position="128"/>
    </location>
</feature>